<evidence type="ECO:0000313" key="3">
    <source>
        <dbReference type="Proteomes" id="UP000578531"/>
    </source>
</evidence>
<evidence type="ECO:0000313" key="2">
    <source>
        <dbReference type="EMBL" id="KAF6240545.1"/>
    </source>
</evidence>
<organism evidence="2 3">
    <name type="scientific">Letharia columbiana</name>
    <dbReference type="NCBI Taxonomy" id="112416"/>
    <lineage>
        <taxon>Eukaryota</taxon>
        <taxon>Fungi</taxon>
        <taxon>Dikarya</taxon>
        <taxon>Ascomycota</taxon>
        <taxon>Pezizomycotina</taxon>
        <taxon>Lecanoromycetes</taxon>
        <taxon>OSLEUM clade</taxon>
        <taxon>Lecanoromycetidae</taxon>
        <taxon>Lecanorales</taxon>
        <taxon>Lecanorineae</taxon>
        <taxon>Parmeliaceae</taxon>
        <taxon>Letharia</taxon>
    </lineage>
</organism>
<keyword evidence="3" id="KW-1185">Reference proteome</keyword>
<name>A0A8H6G522_9LECA</name>
<protein>
    <submittedName>
        <fullName evidence="2">Uncharacterized protein</fullName>
    </submittedName>
</protein>
<dbReference type="RefSeq" id="XP_037169804.1">
    <property type="nucleotide sequence ID" value="XM_037303157.1"/>
</dbReference>
<dbReference type="EMBL" id="JACCJC010000003">
    <property type="protein sequence ID" value="KAF6240545.1"/>
    <property type="molecule type" value="Genomic_DNA"/>
</dbReference>
<dbReference type="GeneID" id="59282889"/>
<sequence>MGQLAFLTGHRLIGVKSRRVLDSSWFEGRRNSIFGYLYIDERLGQPRPRCFSHCSPPPSPPPAYDRNDLHSGMPRYGLKSAAPPFPAARAPESQTHPPWSSRALELQSARIRNTRADDLIGRPFADVPVPGREMSIGHHLDDHTLAVPGGVSLARRVGTEGEIQRPRQSRCGTSG</sequence>
<reference evidence="2 3" key="1">
    <citation type="journal article" date="2020" name="Genomics">
        <title>Complete, high-quality genomes from long-read metagenomic sequencing of two wolf lichen thalli reveals enigmatic genome architecture.</title>
        <authorList>
            <person name="McKenzie S.K."/>
            <person name="Walston R.F."/>
            <person name="Allen J.L."/>
        </authorList>
    </citation>
    <scope>NUCLEOTIDE SEQUENCE [LARGE SCALE GENOMIC DNA]</scope>
    <source>
        <strain evidence="2">WasteWater2</strain>
    </source>
</reference>
<comment type="caution">
    <text evidence="2">The sequence shown here is derived from an EMBL/GenBank/DDBJ whole genome shotgun (WGS) entry which is preliminary data.</text>
</comment>
<dbReference type="Proteomes" id="UP000578531">
    <property type="component" value="Unassembled WGS sequence"/>
</dbReference>
<dbReference type="AlphaFoldDB" id="A0A8H6G522"/>
<gene>
    <name evidence="2" type="ORF">HO173_001213</name>
</gene>
<evidence type="ECO:0000256" key="1">
    <source>
        <dbReference type="SAM" id="MobiDB-lite"/>
    </source>
</evidence>
<accession>A0A8H6G522</accession>
<proteinExistence type="predicted"/>
<feature type="region of interest" description="Disordered" evidence="1">
    <location>
        <begin position="73"/>
        <end position="100"/>
    </location>
</feature>